<dbReference type="GO" id="GO:0005765">
    <property type="term" value="C:lysosomal membrane"/>
    <property type="evidence" value="ECO:0007669"/>
    <property type="project" value="TreeGrafter"/>
</dbReference>
<evidence type="ECO:0000313" key="3">
    <source>
        <dbReference type="Proteomes" id="UP000230750"/>
    </source>
</evidence>
<feature type="compositionally biased region" description="Low complexity" evidence="1">
    <location>
        <begin position="889"/>
        <end position="906"/>
    </location>
</feature>
<dbReference type="GO" id="GO:0000724">
    <property type="term" value="P:double-strand break repair via homologous recombination"/>
    <property type="evidence" value="ECO:0007669"/>
    <property type="project" value="InterPro"/>
</dbReference>
<gene>
    <name evidence="2" type="ORF">BSL78_17519</name>
</gene>
<feature type="region of interest" description="Disordered" evidence="1">
    <location>
        <begin position="699"/>
        <end position="727"/>
    </location>
</feature>
<comment type="caution">
    <text evidence="2">The sequence shown here is derived from an EMBL/GenBank/DDBJ whole genome shotgun (WGS) entry which is preliminary data.</text>
</comment>
<dbReference type="Proteomes" id="UP000230750">
    <property type="component" value="Unassembled WGS sequence"/>
</dbReference>
<reference evidence="2 3" key="1">
    <citation type="journal article" date="2017" name="PLoS Biol.">
        <title>The sea cucumber genome provides insights into morphological evolution and visceral regeneration.</title>
        <authorList>
            <person name="Zhang X."/>
            <person name="Sun L."/>
            <person name="Yuan J."/>
            <person name="Sun Y."/>
            <person name="Gao Y."/>
            <person name="Zhang L."/>
            <person name="Li S."/>
            <person name="Dai H."/>
            <person name="Hamel J.F."/>
            <person name="Liu C."/>
            <person name="Yu Y."/>
            <person name="Liu S."/>
            <person name="Lin W."/>
            <person name="Guo K."/>
            <person name="Jin S."/>
            <person name="Xu P."/>
            <person name="Storey K.B."/>
            <person name="Huan P."/>
            <person name="Zhang T."/>
            <person name="Zhou Y."/>
            <person name="Zhang J."/>
            <person name="Lin C."/>
            <person name="Li X."/>
            <person name="Xing L."/>
            <person name="Huo D."/>
            <person name="Sun M."/>
            <person name="Wang L."/>
            <person name="Mercier A."/>
            <person name="Li F."/>
            <person name="Yang H."/>
            <person name="Xiang J."/>
        </authorList>
    </citation>
    <scope>NUCLEOTIDE SEQUENCE [LARGE SCALE GENOMIC DNA]</scope>
    <source>
        <strain evidence="2">Shaxun</strain>
        <tissue evidence="2">Muscle</tissue>
    </source>
</reference>
<accession>A0A2G8KC78</accession>
<protein>
    <recommendedName>
        <fullName evidence="4">Zinc finger FYVE domain-containing protein 26</fullName>
    </recommendedName>
</protein>
<dbReference type="GO" id="GO:0032465">
    <property type="term" value="P:regulation of cytokinesis"/>
    <property type="evidence" value="ECO:0007669"/>
    <property type="project" value="TreeGrafter"/>
</dbReference>
<dbReference type="AlphaFoldDB" id="A0A2G8KC78"/>
<dbReference type="EMBL" id="MRZV01000701">
    <property type="protein sequence ID" value="PIK45614.1"/>
    <property type="molecule type" value="Genomic_DNA"/>
</dbReference>
<keyword evidence="3" id="KW-1185">Reference proteome</keyword>
<proteinExistence type="predicted"/>
<dbReference type="GO" id="GO:0030496">
    <property type="term" value="C:midbody"/>
    <property type="evidence" value="ECO:0007669"/>
    <property type="project" value="TreeGrafter"/>
</dbReference>
<evidence type="ECO:0000256" key="1">
    <source>
        <dbReference type="SAM" id="MobiDB-lite"/>
    </source>
</evidence>
<dbReference type="PANTHER" id="PTHR46591">
    <property type="entry name" value="ZINC FINGER FYVE DOMAIN-CONTAINING PROTEIN 26"/>
    <property type="match status" value="1"/>
</dbReference>
<dbReference type="InterPro" id="IPR028730">
    <property type="entry name" value="ZFYVE26"/>
</dbReference>
<dbReference type="GO" id="GO:0032266">
    <property type="term" value="F:phosphatidylinositol-3-phosphate binding"/>
    <property type="evidence" value="ECO:0007669"/>
    <property type="project" value="InterPro"/>
</dbReference>
<feature type="region of interest" description="Disordered" evidence="1">
    <location>
        <begin position="870"/>
        <end position="945"/>
    </location>
</feature>
<dbReference type="PANTHER" id="PTHR46591:SF1">
    <property type="entry name" value="ZINC FINGER FYVE DOMAIN-CONTAINING PROTEIN 26"/>
    <property type="match status" value="1"/>
</dbReference>
<evidence type="ECO:0000313" key="2">
    <source>
        <dbReference type="EMBL" id="PIK45614.1"/>
    </source>
</evidence>
<feature type="compositionally biased region" description="Basic residues" evidence="1">
    <location>
        <begin position="873"/>
        <end position="888"/>
    </location>
</feature>
<sequence length="1246" mass="139200">MDLPSHHPFGQEASVSLKQLFVAFCNNLKLGQWELARACLISLHAQNETDSGVPQAVDLLQALAKNPRNNCFGSDSLPSPVHLSWHCSQLLKTLTTTAENALPPEFELKVEFLMLLMKVHAESSPPVFQELYSFYLELLTEKEEPGRLHHKPSLSRQALQFLQKTLLHSSSLGHSLISQLLLPGHATYQTSNQSLQKVYAICIRDLLAEIRKDIANSKEDTPEFDDRVENFITLLARWDPPSQTGDNQIERLFEDILDVLSKVSNKSFALSVRSSLLARETSHLAHLYSKVQQRKLFQNIEDSVVLERSKLKDCSQDTILLVGLALEYDRAKAWETYSALVQEKQIHLLGEIVSTCLKFIQDGLFEELTILLQPVEFQCLKPLVLLIGWNYVTSSSSAEDLIQALCLNQMFCKDPLLNEACDKLREQVAGMRWCLETVRPLLPSPGQQVLLKSRASRMFQDLDSHSILSMLHRLTGLGQLDQDVVLKLLKQRPEIKDGATKTDTKKTKSVRFADDKDVDQLPLEQERDVVIYSSFLISKYFLEAILAGVFHGPKLSSEETDDSKQTEAESGQFLDECLMKVESGMAALYPLSYRVEILENLFSLLFLRYEDLSDGRDLHADSGEEEGLIEDDLTNLSITSLESLSSPVKVAGASDMFDLQSRQGATSRRLNFTDSVSQSKSDTMVTELDVSTKEASLGLGPISSSVQHKTKVKDSRKSETQDQGNQSSEAFLLEASTGRHISSESLSQQSHLSTSQIGFLVSETVMKKLLMTLKNCLTGISKEKMALYGISAYDTVPHEKDRLLRYLNTSVALPNLAQRIASLTQYINEAWWRFQLVSESSVSVRSGSGRDNWSSDEDLEKLGDILQLESASQKKKEKKRKRNSRGKRTSGVSSSGRESGSQSTLSQFSGENRQSTDGAYSMNGRARGHRKRRRKVQSESQQLSAPVDRSIIARMLATDDTLLKMCLRKGNYSQAAQVVKMFGMNDKPDATEVHFCQRWEKAVQQLQTIENKSRLQQTRIIGNSPGSVRRKANLGIASMAAAGVMSTSVTGIVDVLLTSSDLPSLPDLKLSSEIGEQQPSTSSSTINDHFRQLSIPIMIILDLACSFCLSQQSCKDLLEMAVGRLQKVLDAQQLPDSGREDSSSPFGLCSFLSRIHQLVNSWSEISLPGEPQTELSQTEYSLRTLLTDCRWPLDSSSFKNSHKRLSDISVKVSKLDSLLRQESNDMMEVVQLPVETSAKSTLPRQF</sequence>
<dbReference type="STRING" id="307972.A0A2G8KC78"/>
<feature type="compositionally biased region" description="Basic residues" evidence="1">
    <location>
        <begin position="926"/>
        <end position="935"/>
    </location>
</feature>
<evidence type="ECO:0008006" key="4">
    <source>
        <dbReference type="Google" id="ProtNLM"/>
    </source>
</evidence>
<organism evidence="2 3">
    <name type="scientific">Stichopus japonicus</name>
    <name type="common">Sea cucumber</name>
    <dbReference type="NCBI Taxonomy" id="307972"/>
    <lineage>
        <taxon>Eukaryota</taxon>
        <taxon>Metazoa</taxon>
        <taxon>Echinodermata</taxon>
        <taxon>Eleutherozoa</taxon>
        <taxon>Echinozoa</taxon>
        <taxon>Holothuroidea</taxon>
        <taxon>Aspidochirotacea</taxon>
        <taxon>Aspidochirotida</taxon>
        <taxon>Stichopodidae</taxon>
        <taxon>Apostichopus</taxon>
    </lineage>
</organism>
<feature type="compositionally biased region" description="Polar residues" evidence="1">
    <location>
        <begin position="907"/>
        <end position="918"/>
    </location>
</feature>
<dbReference type="GO" id="GO:0005813">
    <property type="term" value="C:centrosome"/>
    <property type="evidence" value="ECO:0007669"/>
    <property type="project" value="TreeGrafter"/>
</dbReference>
<name>A0A2G8KC78_STIJA</name>
<dbReference type="GO" id="GO:0000281">
    <property type="term" value="P:mitotic cytokinesis"/>
    <property type="evidence" value="ECO:0007669"/>
    <property type="project" value="InterPro"/>
</dbReference>
<dbReference type="OrthoDB" id="1936617at2759"/>